<reference evidence="2 3" key="1">
    <citation type="journal article" date="2014" name="Nat. Genet.">
        <title>Genome and transcriptome of the porcine whipworm Trichuris suis.</title>
        <authorList>
            <person name="Jex A.R."/>
            <person name="Nejsum P."/>
            <person name="Schwarz E.M."/>
            <person name="Hu L."/>
            <person name="Young N.D."/>
            <person name="Hall R.S."/>
            <person name="Korhonen P.K."/>
            <person name="Liao S."/>
            <person name="Thamsborg S."/>
            <person name="Xia J."/>
            <person name="Xu P."/>
            <person name="Wang S."/>
            <person name="Scheerlinck J.P."/>
            <person name="Hofmann A."/>
            <person name="Sternberg P.W."/>
            <person name="Wang J."/>
            <person name="Gasser R.B."/>
        </authorList>
    </citation>
    <scope>NUCLEOTIDE SEQUENCE [LARGE SCALE GENOMIC DNA]</scope>
    <source>
        <strain evidence="2">DCEP-RM93M</strain>
    </source>
</reference>
<name>A0A085MNW8_9BILA</name>
<keyword evidence="3" id="KW-1185">Reference proteome</keyword>
<feature type="non-terminal residue" evidence="2">
    <location>
        <position position="35"/>
    </location>
</feature>
<protein>
    <submittedName>
        <fullName evidence="2">Uncharacterized protein</fullName>
    </submittedName>
</protein>
<accession>A0A085MNW8</accession>
<organism evidence="2 3">
    <name type="scientific">Trichuris suis</name>
    <name type="common">pig whipworm</name>
    <dbReference type="NCBI Taxonomy" id="68888"/>
    <lineage>
        <taxon>Eukaryota</taxon>
        <taxon>Metazoa</taxon>
        <taxon>Ecdysozoa</taxon>
        <taxon>Nematoda</taxon>
        <taxon>Enoplea</taxon>
        <taxon>Dorylaimia</taxon>
        <taxon>Trichinellida</taxon>
        <taxon>Trichuridae</taxon>
        <taxon>Trichuris</taxon>
    </lineage>
</organism>
<evidence type="ECO:0000256" key="1">
    <source>
        <dbReference type="SAM" id="MobiDB-lite"/>
    </source>
</evidence>
<gene>
    <name evidence="2" type="ORF">M513_00077</name>
</gene>
<dbReference type="EMBL" id="KL363182">
    <property type="protein sequence ID" value="KFD58914.1"/>
    <property type="molecule type" value="Genomic_DNA"/>
</dbReference>
<proteinExistence type="predicted"/>
<feature type="region of interest" description="Disordered" evidence="1">
    <location>
        <begin position="1"/>
        <end position="35"/>
    </location>
</feature>
<evidence type="ECO:0000313" key="3">
    <source>
        <dbReference type="Proteomes" id="UP000030764"/>
    </source>
</evidence>
<dbReference type="AlphaFoldDB" id="A0A085MNW8"/>
<feature type="non-terminal residue" evidence="2">
    <location>
        <position position="1"/>
    </location>
</feature>
<evidence type="ECO:0000313" key="2">
    <source>
        <dbReference type="EMBL" id="KFD58914.1"/>
    </source>
</evidence>
<dbReference type="Proteomes" id="UP000030764">
    <property type="component" value="Unassembled WGS sequence"/>
</dbReference>
<sequence length="35" mass="3900">GKQSQKEEGSAPQTDNPLSEFFPHSDDPRSQSVRI</sequence>